<gene>
    <name evidence="1" type="ORF">EYH50_01095</name>
</gene>
<dbReference type="Proteomes" id="UP000600071">
    <property type="component" value="Unassembled WGS sequence"/>
</dbReference>
<comment type="caution">
    <text evidence="1">The sequence shown here is derived from an EMBL/GenBank/DDBJ whole genome shotgun (WGS) entry which is preliminary data.</text>
</comment>
<dbReference type="InterPro" id="IPR036895">
    <property type="entry name" value="Uracil-DNA_glycosylase-like_sf"/>
</dbReference>
<protein>
    <recommendedName>
        <fullName evidence="3">DUF5591 domain-containing protein</fullName>
    </recommendedName>
</protein>
<name>A0A833EAV7_9CREN</name>
<evidence type="ECO:0008006" key="3">
    <source>
        <dbReference type="Google" id="ProtNLM"/>
    </source>
</evidence>
<dbReference type="AlphaFoldDB" id="A0A833EAV7"/>
<dbReference type="SUPFAM" id="SSF52141">
    <property type="entry name" value="Uracil-DNA glycosylase-like"/>
    <property type="match status" value="1"/>
</dbReference>
<dbReference type="Gene3D" id="3.40.50.10630">
    <property type="entry name" value="Uracil-DNA glycosylase-like"/>
    <property type="match status" value="1"/>
</dbReference>
<evidence type="ECO:0000313" key="1">
    <source>
        <dbReference type="EMBL" id="HIQ23628.1"/>
    </source>
</evidence>
<organism evidence="1 2">
    <name type="scientific">Pyrodictium delaneyi</name>
    <dbReference type="NCBI Taxonomy" id="1273541"/>
    <lineage>
        <taxon>Archaea</taxon>
        <taxon>Thermoproteota</taxon>
        <taxon>Thermoprotei</taxon>
        <taxon>Desulfurococcales</taxon>
        <taxon>Pyrodictiaceae</taxon>
        <taxon>Pyrodictium</taxon>
    </lineage>
</organism>
<proteinExistence type="predicted"/>
<reference evidence="1" key="1">
    <citation type="journal article" date="2020" name="ISME J.">
        <title>Gammaproteobacteria mediating utilization of methyl-, sulfur- and petroleum organic compounds in deep ocean hydrothermal plumes.</title>
        <authorList>
            <person name="Zhou Z."/>
            <person name="Liu Y."/>
            <person name="Pan J."/>
            <person name="Cron B.R."/>
            <person name="Toner B.M."/>
            <person name="Anantharaman K."/>
            <person name="Breier J.A."/>
            <person name="Dick G.J."/>
            <person name="Li M."/>
        </authorList>
    </citation>
    <scope>NUCLEOTIDE SEQUENCE</scope>
    <source>
        <strain evidence="1">SZUA-1523</strain>
    </source>
</reference>
<sequence>MLPQLQPRPKTRFSIRKDEAGRLVPRHYEGVDPALVGEKAFEHPTVKKWWQWLKGDYGPSASTVLITPCSSVKPYTRSPTSRKIRGLLQRLGLWSSDGDRPAGIEWLYFSDLLILVPYERAEEYPACCYEVPPDIVLGNSRLEGLVAGLLAEAMEAVVRRGVVDAVVFLPRKHLSLWEKARQRASVWPREHRVTYTLFSTKRLGETIAGVVGRR</sequence>
<dbReference type="EMBL" id="DQVR01000028">
    <property type="protein sequence ID" value="HIQ23628.1"/>
    <property type="molecule type" value="Genomic_DNA"/>
</dbReference>
<evidence type="ECO:0000313" key="2">
    <source>
        <dbReference type="Proteomes" id="UP000600071"/>
    </source>
</evidence>
<accession>A0A833EAV7</accession>